<dbReference type="EMBL" id="JAEPRB010000539">
    <property type="protein sequence ID" value="KAG2215209.1"/>
    <property type="molecule type" value="Genomic_DNA"/>
</dbReference>
<accession>A0A8H7RQF9</accession>
<feature type="compositionally biased region" description="Polar residues" evidence="2">
    <location>
        <begin position="316"/>
        <end position="338"/>
    </location>
</feature>
<dbReference type="Pfam" id="PF02194">
    <property type="entry name" value="PXA"/>
    <property type="match status" value="1"/>
</dbReference>
<keyword evidence="3" id="KW-0472">Membrane</keyword>
<feature type="compositionally biased region" description="Low complexity" evidence="2">
    <location>
        <begin position="646"/>
        <end position="659"/>
    </location>
</feature>
<evidence type="ECO:0000256" key="2">
    <source>
        <dbReference type="SAM" id="MobiDB-lite"/>
    </source>
</evidence>
<name>A0A8H7RQF9_9FUNG</name>
<proteinExistence type="inferred from homology"/>
<evidence type="ECO:0008006" key="8">
    <source>
        <dbReference type="Google" id="ProtNLM"/>
    </source>
</evidence>
<dbReference type="Pfam" id="PF08628">
    <property type="entry name" value="Nexin_C"/>
    <property type="match status" value="1"/>
</dbReference>
<sequence>MEVLADWVNLSRTSFLYELDESLRALLYRSLAGAFILLYSVVLIIDGYYFPLFLTLGFALGALFFGSNANHTFPHHLVQLREHHNDTADAKPSIMGEDEILHLFYPPLTKIIQQLINYFTRDFILNWWDPLNPNQNLEFERVIRARLNGSVHRVEKILLKQERNDLVMATVYGIANVLIIHMRECRNFECSGLSLDGYIDDNQHSPFAQLMSTGEQHQQMRSLSTTILKRILPNNDTESLIVMSMLRELLTTHLFGNILTSMSDPDFINSYIVDYLSATESSGDIDANNDNGEGLRNVVERAAESLMADGGFDDTPITSSASNNGDGQNTDTLGTQRAGSPEAFNNTSSSSSSTFPTSPTIPLSVPRKSATVPLPDTSSSPSSKLDSEPTVTTNEPIITTTSPSPSNVSLPPIPESQHSNVPTRSASTAPSMNNNSSKKKISVPKTVEDNEQSPIIYPAGTVNFSIMDISSPSAERGNNNSRDKSKLMFIVQIERPAMEDNSGSEGGGYVITRTYADFEVFHAIISARHARRVARTNLRLPLDPIRSWLKLGSTTNSSPITTNDTEGICRSLERYLHIVVQDNEMGRDQIIYAFLRKERRRNNADGDNDHQQGIDLSFADEYMDEVSAYAALSSTGPSTNGYTPLVSSTNGSTSPASSAASSVGKAMSMLARAPSLAVKSVSRASTSSMTLDDDMLGSPGLMESRRWFGRKSTREGSISSVRSNNSSSGKEETDGELIDTSIPGTGSTPITTKRSSQQHQHIPSPPSTHVTTCSEDEGEDDDIMVIEEPDQVENLIHLEEGQDSMSRGRNTVDDSGGARINDSKPLSPLDIELLIETTFALVVEIFDLTTANNKAWMRRTLLNVLREVVRRSYTEIIAQHYSSYVNDYMSPDALVYFCNVLLEKYWPGGVYNTKVPERTPEQKEATRQQARTLLMSSAVPVGVRQLIGDQNCNVAMDRLFVRLQDQGLNRVLILQLVERLMRPVFG</sequence>
<feature type="compositionally biased region" description="Low complexity" evidence="2">
    <location>
        <begin position="373"/>
        <end position="410"/>
    </location>
</feature>
<dbReference type="Gene3D" id="3.30.1520.10">
    <property type="entry name" value="Phox-like domain"/>
    <property type="match status" value="1"/>
</dbReference>
<evidence type="ECO:0000313" key="7">
    <source>
        <dbReference type="Proteomes" id="UP000646827"/>
    </source>
</evidence>
<evidence type="ECO:0000259" key="5">
    <source>
        <dbReference type="PROSITE" id="PS51207"/>
    </source>
</evidence>
<feature type="compositionally biased region" description="Polar residues" evidence="2">
    <location>
        <begin position="742"/>
        <end position="773"/>
    </location>
</feature>
<feature type="compositionally biased region" description="Low complexity" evidence="2">
    <location>
        <begin position="344"/>
        <end position="360"/>
    </location>
</feature>
<dbReference type="OrthoDB" id="120967at2759"/>
<dbReference type="PROSITE" id="PS51207">
    <property type="entry name" value="PXA"/>
    <property type="match status" value="1"/>
</dbReference>
<comment type="caution">
    <text evidence="6">The sequence shown here is derived from an EMBL/GenBank/DDBJ whole genome shotgun (WGS) entry which is preliminary data.</text>
</comment>
<feature type="transmembrane region" description="Helical" evidence="3">
    <location>
        <begin position="26"/>
        <end position="42"/>
    </location>
</feature>
<evidence type="ECO:0000256" key="1">
    <source>
        <dbReference type="ARBA" id="ARBA00010883"/>
    </source>
</evidence>
<feature type="region of interest" description="Disordered" evidence="2">
    <location>
        <begin position="638"/>
        <end position="659"/>
    </location>
</feature>
<reference evidence="6 7" key="1">
    <citation type="submission" date="2020-12" db="EMBL/GenBank/DDBJ databases">
        <title>Metabolic potential, ecology and presence of endohyphal bacteria is reflected in genomic diversity of Mucoromycotina.</title>
        <authorList>
            <person name="Muszewska A."/>
            <person name="Okrasinska A."/>
            <person name="Steczkiewicz K."/>
            <person name="Drgas O."/>
            <person name="Orlowska M."/>
            <person name="Perlinska-Lenart U."/>
            <person name="Aleksandrzak-Piekarczyk T."/>
            <person name="Szatraj K."/>
            <person name="Zielenkiewicz U."/>
            <person name="Pilsyk S."/>
            <person name="Malc E."/>
            <person name="Mieczkowski P."/>
            <person name="Kruszewska J.S."/>
            <person name="Biernat P."/>
            <person name="Pawlowska J."/>
        </authorList>
    </citation>
    <scope>NUCLEOTIDE SEQUENCE [LARGE SCALE GENOMIC DNA]</scope>
    <source>
        <strain evidence="6 7">CBS 142.35</strain>
    </source>
</reference>
<feature type="domain" description="PXA" evidence="5">
    <location>
        <begin position="105"/>
        <end position="280"/>
    </location>
</feature>
<feature type="region of interest" description="Disordered" evidence="2">
    <location>
        <begin position="309"/>
        <end position="447"/>
    </location>
</feature>
<dbReference type="PANTHER" id="PTHR22775:SF47">
    <property type="entry name" value="MEIOTICALLY UP-REGULATED GENE 122 PROTEIN"/>
    <property type="match status" value="1"/>
</dbReference>
<evidence type="ECO:0000256" key="3">
    <source>
        <dbReference type="SAM" id="Phobius"/>
    </source>
</evidence>
<feature type="region of interest" description="Disordered" evidence="2">
    <location>
        <begin position="707"/>
        <end position="777"/>
    </location>
</feature>
<dbReference type="InterPro" id="IPR001683">
    <property type="entry name" value="PX_dom"/>
</dbReference>
<feature type="domain" description="PX" evidence="4">
    <location>
        <begin position="467"/>
        <end position="602"/>
    </location>
</feature>
<organism evidence="6 7">
    <name type="scientific">Circinella minor</name>
    <dbReference type="NCBI Taxonomy" id="1195481"/>
    <lineage>
        <taxon>Eukaryota</taxon>
        <taxon>Fungi</taxon>
        <taxon>Fungi incertae sedis</taxon>
        <taxon>Mucoromycota</taxon>
        <taxon>Mucoromycotina</taxon>
        <taxon>Mucoromycetes</taxon>
        <taxon>Mucorales</taxon>
        <taxon>Lichtheimiaceae</taxon>
        <taxon>Circinella</taxon>
    </lineage>
</organism>
<dbReference type="InterPro" id="IPR036871">
    <property type="entry name" value="PX_dom_sf"/>
</dbReference>
<evidence type="ECO:0000313" key="6">
    <source>
        <dbReference type="EMBL" id="KAG2215209.1"/>
    </source>
</evidence>
<dbReference type="GO" id="GO:0035091">
    <property type="term" value="F:phosphatidylinositol binding"/>
    <property type="evidence" value="ECO:0007669"/>
    <property type="project" value="InterPro"/>
</dbReference>
<protein>
    <recommendedName>
        <fullName evidence="8">PXA domain-containing protein</fullName>
    </recommendedName>
</protein>
<dbReference type="PROSITE" id="PS50195">
    <property type="entry name" value="PX"/>
    <property type="match status" value="1"/>
</dbReference>
<dbReference type="InterPro" id="IPR003114">
    <property type="entry name" value="Phox_assoc"/>
</dbReference>
<gene>
    <name evidence="6" type="ORF">INT45_013320</name>
</gene>
<dbReference type="InterPro" id="IPR013937">
    <property type="entry name" value="Sorting_nexin_C"/>
</dbReference>
<dbReference type="PANTHER" id="PTHR22775">
    <property type="entry name" value="SORTING NEXIN"/>
    <property type="match status" value="1"/>
</dbReference>
<feature type="transmembrane region" description="Helical" evidence="3">
    <location>
        <begin position="48"/>
        <end position="66"/>
    </location>
</feature>
<feature type="region of interest" description="Disordered" evidence="2">
    <location>
        <begin position="802"/>
        <end position="823"/>
    </location>
</feature>
<keyword evidence="3" id="KW-1133">Transmembrane helix</keyword>
<keyword evidence="3" id="KW-0812">Transmembrane</keyword>
<feature type="compositionally biased region" description="Low complexity" evidence="2">
    <location>
        <begin position="717"/>
        <end position="728"/>
    </location>
</feature>
<evidence type="ECO:0000259" key="4">
    <source>
        <dbReference type="PROSITE" id="PS50195"/>
    </source>
</evidence>
<dbReference type="CDD" id="cd06093">
    <property type="entry name" value="PX_domain"/>
    <property type="match status" value="1"/>
</dbReference>
<feature type="compositionally biased region" description="Polar residues" evidence="2">
    <location>
        <begin position="416"/>
        <end position="430"/>
    </location>
</feature>
<dbReference type="Proteomes" id="UP000646827">
    <property type="component" value="Unassembled WGS sequence"/>
</dbReference>
<dbReference type="SUPFAM" id="SSF64268">
    <property type="entry name" value="PX domain"/>
    <property type="match status" value="1"/>
</dbReference>
<comment type="similarity">
    <text evidence="1">Belongs to the sorting nexin family.</text>
</comment>
<keyword evidence="7" id="KW-1185">Reference proteome</keyword>
<dbReference type="AlphaFoldDB" id="A0A8H7RQF9"/>
<dbReference type="SMART" id="SM00313">
    <property type="entry name" value="PXA"/>
    <property type="match status" value="1"/>
</dbReference>